<reference evidence="2 3" key="1">
    <citation type="submission" date="2012-11" db="EMBL/GenBank/DDBJ databases">
        <title>Whole genome sequence of Acidocella aminolytica 101 = DSM 11237.</title>
        <authorList>
            <person name="Azuma Y."/>
            <person name="Higashiura N."/>
            <person name="Hirakawa H."/>
            <person name="Matsushita K."/>
        </authorList>
    </citation>
    <scope>NUCLEOTIDE SEQUENCE [LARGE SCALE GENOMIC DNA]</scope>
    <source>
        <strain evidence="3">101 / DSM 11237</strain>
    </source>
</reference>
<dbReference type="Gene3D" id="3.40.190.290">
    <property type="match status" value="1"/>
</dbReference>
<keyword evidence="3" id="KW-1185">Reference proteome</keyword>
<proteinExistence type="predicted"/>
<dbReference type="InterPro" id="IPR005119">
    <property type="entry name" value="LysR_subst-bd"/>
</dbReference>
<evidence type="ECO:0000313" key="3">
    <source>
        <dbReference type="Proteomes" id="UP000032668"/>
    </source>
</evidence>
<dbReference type="CDD" id="cd05466">
    <property type="entry name" value="PBP2_LTTR_substrate"/>
    <property type="match status" value="1"/>
</dbReference>
<dbReference type="EMBL" id="BANC01000001">
    <property type="protein sequence ID" value="GAN78571.1"/>
    <property type="molecule type" value="Genomic_DNA"/>
</dbReference>
<dbReference type="GO" id="GO:0005829">
    <property type="term" value="C:cytosol"/>
    <property type="evidence" value="ECO:0007669"/>
    <property type="project" value="TreeGrafter"/>
</dbReference>
<dbReference type="PANTHER" id="PTHR30419:SF31">
    <property type="entry name" value="BLR3139 PROTEIN"/>
    <property type="match status" value="1"/>
</dbReference>
<name>A0A0D6PB35_9PROT</name>
<feature type="domain" description="LysR substrate-binding" evidence="1">
    <location>
        <begin position="10"/>
        <end position="214"/>
    </location>
</feature>
<dbReference type="Pfam" id="PF03466">
    <property type="entry name" value="LysR_substrate"/>
    <property type="match status" value="1"/>
</dbReference>
<dbReference type="AlphaFoldDB" id="A0A0D6PB35"/>
<dbReference type="PANTHER" id="PTHR30419">
    <property type="entry name" value="HTH-TYPE TRANSCRIPTIONAL REGULATOR YBHD"/>
    <property type="match status" value="1"/>
</dbReference>
<organism evidence="2 3">
    <name type="scientific">Acidocella aminolytica 101 = DSM 11237</name>
    <dbReference type="NCBI Taxonomy" id="1120923"/>
    <lineage>
        <taxon>Bacteria</taxon>
        <taxon>Pseudomonadati</taxon>
        <taxon>Pseudomonadota</taxon>
        <taxon>Alphaproteobacteria</taxon>
        <taxon>Acetobacterales</taxon>
        <taxon>Acidocellaceae</taxon>
        <taxon>Acidocella</taxon>
    </lineage>
</organism>
<dbReference type="STRING" id="1120923.SAMN02746095_03320"/>
<dbReference type="InterPro" id="IPR050950">
    <property type="entry name" value="HTH-type_LysR_regulators"/>
</dbReference>
<dbReference type="Proteomes" id="UP000032668">
    <property type="component" value="Unassembled WGS sequence"/>
</dbReference>
<evidence type="ECO:0000259" key="1">
    <source>
        <dbReference type="Pfam" id="PF03466"/>
    </source>
</evidence>
<dbReference type="SUPFAM" id="SSF53850">
    <property type="entry name" value="Periplasmic binding protein-like II"/>
    <property type="match status" value="1"/>
</dbReference>
<evidence type="ECO:0000313" key="2">
    <source>
        <dbReference type="EMBL" id="GAN78571.1"/>
    </source>
</evidence>
<comment type="caution">
    <text evidence="2">The sequence shown here is derived from an EMBL/GenBank/DDBJ whole genome shotgun (WGS) entry which is preliminary data.</text>
</comment>
<accession>A0A0D6PB35</accession>
<gene>
    <name evidence="2" type="ORF">Aam_001_003</name>
</gene>
<sequence>MHAELASATGGLAGVLRMAVIPTALTVVAGLTTPFRARHPNVRFSVQSCNSVNILRQLENAEIDAGVTYLDHEPVGKFRALPLYQERYRLVSTRSSPLGQRRAVSWAEVSQTPLCLLTPDMQNRRIIDRLLSNAGTHAPPALESNSIVALLAHVRTGDWSCVLPEKLVAFFGLGQDFRAIPINEPDEAHMVGLLVTEHTPMPPLAQALFSLVAEGGLVL</sequence>
<dbReference type="GO" id="GO:0006355">
    <property type="term" value="P:regulation of DNA-templated transcription"/>
    <property type="evidence" value="ECO:0007669"/>
    <property type="project" value="TreeGrafter"/>
</dbReference>
<protein>
    <submittedName>
        <fullName evidence="2">Transcriptional regulator LysR</fullName>
    </submittedName>
</protein>